<evidence type="ECO:0000256" key="7">
    <source>
        <dbReference type="ARBA" id="ARBA00023211"/>
    </source>
</evidence>
<feature type="domain" description="Cytosol aminopeptidase" evidence="9">
    <location>
        <begin position="326"/>
        <end position="333"/>
    </location>
</feature>
<comment type="subcellular location">
    <subcellularLocation>
        <location evidence="8">Cytoplasm</location>
    </subcellularLocation>
</comment>
<feature type="binding site" evidence="8">
    <location>
        <position position="246"/>
    </location>
    <ligand>
        <name>Mn(2+)</name>
        <dbReference type="ChEBI" id="CHEBI:29035"/>
        <label>2</label>
    </ligand>
</feature>
<feature type="binding site" evidence="8">
    <location>
        <position position="330"/>
    </location>
    <ligand>
        <name>Mn(2+)</name>
        <dbReference type="ChEBI" id="CHEBI:29035"/>
        <label>2</label>
    </ligand>
</feature>
<accession>A0A1D7TIM8</accession>
<evidence type="ECO:0000256" key="5">
    <source>
        <dbReference type="ARBA" id="ARBA00022670"/>
    </source>
</evidence>
<dbReference type="CDD" id="cd00433">
    <property type="entry name" value="Peptidase_M17"/>
    <property type="match status" value="1"/>
</dbReference>
<protein>
    <recommendedName>
        <fullName evidence="8">Probable cytosol aminopeptidase</fullName>
        <ecNumber evidence="8">3.4.11.1</ecNumber>
    </recommendedName>
    <alternativeName>
        <fullName evidence="8">Leucine aminopeptidase</fullName>
        <shortName evidence="8">LAP</shortName>
        <ecNumber evidence="8">3.4.11.10</ecNumber>
    </alternativeName>
    <alternativeName>
        <fullName evidence="8">Leucyl aminopeptidase</fullName>
    </alternativeName>
</protein>
<dbReference type="GO" id="GO:0006508">
    <property type="term" value="P:proteolysis"/>
    <property type="evidence" value="ECO:0007669"/>
    <property type="project" value="UniProtKB-KW"/>
</dbReference>
<feature type="binding site" evidence="8">
    <location>
        <position position="328"/>
    </location>
    <ligand>
        <name>Mn(2+)</name>
        <dbReference type="ChEBI" id="CHEBI:29035"/>
        <label>1</label>
    </ligand>
</feature>
<feature type="binding site" evidence="8">
    <location>
        <position position="251"/>
    </location>
    <ligand>
        <name>Mn(2+)</name>
        <dbReference type="ChEBI" id="CHEBI:29035"/>
        <label>2</label>
    </ligand>
</feature>
<keyword evidence="6 8" id="KW-0378">Hydrolase</keyword>
<keyword evidence="8" id="KW-0963">Cytoplasm</keyword>
<keyword evidence="5 8" id="KW-0645">Protease</keyword>
<comment type="catalytic activity">
    <reaction evidence="2 8">
        <text>Release of an N-terminal amino acid, preferentially leucine, but not glutamic or aspartic acids.</text>
        <dbReference type="EC" id="3.4.11.10"/>
    </reaction>
</comment>
<sequence>MQIHLNNQKISETQADAKIVLVIDKNLDHASISDKETLTLLGFKGESEESLFVAESKTLYVGCDSLDADEIRLAAAKALDALKKTKLRSLCIGTYSNDCPGLNIKALVEGFILGSYTFDTYKSKKESSSIEKIIICLEDYSRVDVSMQTATEALRVATAIAEATNFAKAIVNATPEEMTPIALADVAQTLASIPNVTCKVMDETFLKEQGMNAFLAVNRASVHPPRLIHLTYKPENAKKRLVYVGKGLTYDSGGLSLKPSEHMVTMKADKSGAAAVMAILKGAATLALPYEIHAIIGATENMIGGNAYKPDDVLVAKNGKTIEVRNTDAEGRLVLADCLCYAQELGPDLLVDMATLTGACVVALGEFTTGIMGHSSELKHSMLKASTASGELSGSLPFNKYLKKLLKSSVADMSNISSSRYGGAITAGLFLDNFIEEAHKDKWLHLDIAGPAYIEKAWGYNQFGASGAGVRMNLYWMIDDTKRGDQ</sequence>
<keyword evidence="11" id="KW-1185">Reference proteome</keyword>
<comment type="catalytic activity">
    <reaction evidence="1 8">
        <text>Release of an N-terminal amino acid, Xaa-|-Yaa-, in which Xaa is preferably Leu, but may be other amino acids including Pro although not Arg or Lys, and Yaa may be Pro. Amino acid amides and methyl esters are also readily hydrolyzed, but rates on arylamides are exceedingly low.</text>
        <dbReference type="EC" id="3.4.11.1"/>
    </reaction>
</comment>
<evidence type="ECO:0000256" key="1">
    <source>
        <dbReference type="ARBA" id="ARBA00000135"/>
    </source>
</evidence>
<dbReference type="PRINTS" id="PR00481">
    <property type="entry name" value="LAMNOPPTDASE"/>
</dbReference>
<dbReference type="InterPro" id="IPR043472">
    <property type="entry name" value="Macro_dom-like"/>
</dbReference>
<evidence type="ECO:0000256" key="3">
    <source>
        <dbReference type="ARBA" id="ARBA00009528"/>
    </source>
</evidence>
<evidence type="ECO:0000313" key="11">
    <source>
        <dbReference type="Proteomes" id="UP000094609"/>
    </source>
</evidence>
<evidence type="ECO:0000259" key="9">
    <source>
        <dbReference type="PROSITE" id="PS00631"/>
    </source>
</evidence>
<dbReference type="NCBIfam" id="NF002081">
    <property type="entry name" value="PRK00913.3-3"/>
    <property type="match status" value="1"/>
</dbReference>
<dbReference type="Pfam" id="PF02789">
    <property type="entry name" value="Peptidase_M17_N"/>
    <property type="match status" value="1"/>
</dbReference>
<dbReference type="EC" id="3.4.11.10" evidence="8"/>
<feature type="active site" evidence="8">
    <location>
        <position position="332"/>
    </location>
</feature>
<comment type="function">
    <text evidence="8">Presumably involved in the processing and regular turnover of intracellular proteins. Catalyzes the removal of unsubstituted N-terminal amino acids from various peptides.</text>
</comment>
<gene>
    <name evidence="8" type="primary">pepA</name>
    <name evidence="10" type="ORF">SHALO_1095</name>
</gene>
<dbReference type="PANTHER" id="PTHR11963:SF23">
    <property type="entry name" value="CYTOSOL AMINOPEPTIDASE"/>
    <property type="match status" value="1"/>
</dbReference>
<dbReference type="RefSeq" id="WP_069477716.1">
    <property type="nucleotide sequence ID" value="NZ_CP017111.1"/>
</dbReference>
<evidence type="ECO:0000313" key="10">
    <source>
        <dbReference type="EMBL" id="AOO64875.1"/>
    </source>
</evidence>
<dbReference type="KEGG" id="shal:SHALO_1095"/>
<evidence type="ECO:0000256" key="8">
    <source>
        <dbReference type="HAMAP-Rule" id="MF_00181"/>
    </source>
</evidence>
<dbReference type="InterPro" id="IPR008283">
    <property type="entry name" value="Peptidase_M17_N"/>
</dbReference>
<evidence type="ECO:0000256" key="2">
    <source>
        <dbReference type="ARBA" id="ARBA00000967"/>
    </source>
</evidence>
<dbReference type="Pfam" id="PF00883">
    <property type="entry name" value="Peptidase_M17"/>
    <property type="match status" value="1"/>
</dbReference>
<dbReference type="InterPro" id="IPR023042">
    <property type="entry name" value="Peptidase_M17_leu_NH2_pept"/>
</dbReference>
<feature type="binding site" evidence="8">
    <location>
        <position position="251"/>
    </location>
    <ligand>
        <name>Mn(2+)</name>
        <dbReference type="ChEBI" id="CHEBI:29035"/>
        <label>1</label>
    </ligand>
</feature>
<feature type="binding site" evidence="8">
    <location>
        <position position="330"/>
    </location>
    <ligand>
        <name>Mn(2+)</name>
        <dbReference type="ChEBI" id="CHEBI:29035"/>
        <label>1</label>
    </ligand>
</feature>
<dbReference type="EC" id="3.4.11.1" evidence="8"/>
<dbReference type="GO" id="GO:0005737">
    <property type="term" value="C:cytoplasm"/>
    <property type="evidence" value="ECO:0007669"/>
    <property type="project" value="UniProtKB-SubCell"/>
</dbReference>
<dbReference type="NCBIfam" id="NF002073">
    <property type="entry name" value="PRK00913.1-2"/>
    <property type="match status" value="1"/>
</dbReference>
<evidence type="ECO:0000256" key="6">
    <source>
        <dbReference type="ARBA" id="ARBA00022801"/>
    </source>
</evidence>
<proteinExistence type="inferred from homology"/>
<organism evidence="10 11">
    <name type="scientific">Sulfurospirillum halorespirans DSM 13726</name>
    <dbReference type="NCBI Taxonomy" id="1193502"/>
    <lineage>
        <taxon>Bacteria</taxon>
        <taxon>Pseudomonadati</taxon>
        <taxon>Campylobacterota</taxon>
        <taxon>Epsilonproteobacteria</taxon>
        <taxon>Campylobacterales</taxon>
        <taxon>Sulfurospirillaceae</taxon>
        <taxon>Sulfurospirillum</taxon>
    </lineage>
</organism>
<dbReference type="PANTHER" id="PTHR11963">
    <property type="entry name" value="LEUCINE AMINOPEPTIDASE-RELATED"/>
    <property type="match status" value="1"/>
</dbReference>
<dbReference type="EMBL" id="CP017111">
    <property type="protein sequence ID" value="AOO64875.1"/>
    <property type="molecule type" value="Genomic_DNA"/>
</dbReference>
<dbReference type="Proteomes" id="UP000094609">
    <property type="component" value="Chromosome"/>
</dbReference>
<name>A0A1D7TIM8_9BACT</name>
<dbReference type="SUPFAM" id="SSF52949">
    <property type="entry name" value="Macro domain-like"/>
    <property type="match status" value="1"/>
</dbReference>
<comment type="similarity">
    <text evidence="3 8">Belongs to the peptidase M17 family.</text>
</comment>
<evidence type="ECO:0000256" key="4">
    <source>
        <dbReference type="ARBA" id="ARBA00022438"/>
    </source>
</evidence>
<dbReference type="InterPro" id="IPR011356">
    <property type="entry name" value="Leucine_aapep/pepB"/>
</dbReference>
<dbReference type="STRING" id="1193502.SHALO_1095"/>
<keyword evidence="8" id="KW-0479">Metal-binding</keyword>
<dbReference type="PATRIC" id="fig|1193502.14.peg.1110"/>
<dbReference type="GO" id="GO:0070006">
    <property type="term" value="F:metalloaminopeptidase activity"/>
    <property type="evidence" value="ECO:0007669"/>
    <property type="project" value="InterPro"/>
</dbReference>
<keyword evidence="7 8" id="KW-0464">Manganese</keyword>
<dbReference type="GO" id="GO:0030145">
    <property type="term" value="F:manganese ion binding"/>
    <property type="evidence" value="ECO:0007669"/>
    <property type="project" value="UniProtKB-UniRule"/>
</dbReference>
<dbReference type="SUPFAM" id="SSF53187">
    <property type="entry name" value="Zn-dependent exopeptidases"/>
    <property type="match status" value="1"/>
</dbReference>
<dbReference type="PROSITE" id="PS00631">
    <property type="entry name" value="CYTOSOL_AP"/>
    <property type="match status" value="1"/>
</dbReference>
<dbReference type="InterPro" id="IPR000819">
    <property type="entry name" value="Peptidase_M17_C"/>
</dbReference>
<feature type="binding site" evidence="8">
    <location>
        <position position="269"/>
    </location>
    <ligand>
        <name>Mn(2+)</name>
        <dbReference type="ChEBI" id="CHEBI:29035"/>
        <label>2</label>
    </ligand>
</feature>
<dbReference type="Gene3D" id="3.40.220.10">
    <property type="entry name" value="Leucine Aminopeptidase, subunit E, domain 1"/>
    <property type="match status" value="1"/>
</dbReference>
<dbReference type="HAMAP" id="MF_00181">
    <property type="entry name" value="Cytosol_peptidase_M17"/>
    <property type="match status" value="1"/>
</dbReference>
<dbReference type="AlphaFoldDB" id="A0A1D7TIM8"/>
<keyword evidence="4 8" id="KW-0031">Aminopeptidase</keyword>
<feature type="active site" evidence="8">
    <location>
        <position position="258"/>
    </location>
</feature>
<dbReference type="Gene3D" id="3.40.630.10">
    <property type="entry name" value="Zn peptidases"/>
    <property type="match status" value="1"/>
</dbReference>
<comment type="cofactor">
    <cofactor evidence="8">
        <name>Mn(2+)</name>
        <dbReference type="ChEBI" id="CHEBI:29035"/>
    </cofactor>
    <text evidence="8">Binds 2 manganese ions per subunit.</text>
</comment>
<reference evidence="11" key="1">
    <citation type="submission" date="2016-08" db="EMBL/GenBank/DDBJ databases">
        <title>Complete genome sequence of the organohalide-respiring Epsilonproteobacterium Sulfurospirillum halorespirans.</title>
        <authorList>
            <person name="Goris T."/>
            <person name="Zimmermann J."/>
            <person name="Schenz B."/>
            <person name="Lemos M."/>
            <person name="Hackermueller J."/>
            <person name="Diekert G."/>
        </authorList>
    </citation>
    <scope>NUCLEOTIDE SEQUENCE [LARGE SCALE GENOMIC DNA]</scope>
    <source>
        <strain>DSM 13726</strain>
        <strain evidence="11">PCE-M2</strain>
    </source>
</reference>